<feature type="transmembrane region" description="Helical" evidence="1">
    <location>
        <begin position="114"/>
        <end position="134"/>
    </location>
</feature>
<sequence>MDSERRKENGRDEKGIWSPSAVALFCFFFTFLAAGLMNAISYGRAGYPEKKNKRFLVVIPGFIVFIILASVTPDGWSPLFTLFNLGMILYFRYDQKKLFDEYVAKGGKKAGVGFPLLICLSVTLLLLMAMLASAF</sequence>
<evidence type="ECO:0000256" key="1">
    <source>
        <dbReference type="SAM" id="Phobius"/>
    </source>
</evidence>
<keyword evidence="1" id="KW-1133">Transmembrane helix</keyword>
<dbReference type="EMBL" id="QBKR01000003">
    <property type="protein sequence ID" value="PTX64241.1"/>
    <property type="molecule type" value="Genomic_DNA"/>
</dbReference>
<keyword evidence="3" id="KW-1185">Reference proteome</keyword>
<dbReference type="AlphaFoldDB" id="A0A2T6C7D4"/>
<name>A0A2T6C7D4_9BACL</name>
<keyword evidence="1" id="KW-0812">Transmembrane</keyword>
<organism evidence="2 3">
    <name type="scientific">Melghirimyces profundicolus</name>
    <dbReference type="NCBI Taxonomy" id="1242148"/>
    <lineage>
        <taxon>Bacteria</taxon>
        <taxon>Bacillati</taxon>
        <taxon>Bacillota</taxon>
        <taxon>Bacilli</taxon>
        <taxon>Bacillales</taxon>
        <taxon>Thermoactinomycetaceae</taxon>
        <taxon>Melghirimyces</taxon>
    </lineage>
</organism>
<gene>
    <name evidence="2" type="ORF">C8P63_10323</name>
</gene>
<comment type="caution">
    <text evidence="2">The sequence shown here is derived from an EMBL/GenBank/DDBJ whole genome shotgun (WGS) entry which is preliminary data.</text>
</comment>
<reference evidence="2 3" key="1">
    <citation type="submission" date="2018-04" db="EMBL/GenBank/DDBJ databases">
        <title>Genomic Encyclopedia of Archaeal and Bacterial Type Strains, Phase II (KMG-II): from individual species to whole genera.</title>
        <authorList>
            <person name="Goeker M."/>
        </authorList>
    </citation>
    <scope>NUCLEOTIDE SEQUENCE [LARGE SCALE GENOMIC DNA]</scope>
    <source>
        <strain evidence="2 3">DSM 45787</strain>
    </source>
</reference>
<proteinExistence type="predicted"/>
<evidence type="ECO:0000313" key="2">
    <source>
        <dbReference type="EMBL" id="PTX64241.1"/>
    </source>
</evidence>
<feature type="transmembrane region" description="Helical" evidence="1">
    <location>
        <begin position="77"/>
        <end position="93"/>
    </location>
</feature>
<keyword evidence="1" id="KW-0472">Membrane</keyword>
<feature type="transmembrane region" description="Helical" evidence="1">
    <location>
        <begin position="20"/>
        <end position="43"/>
    </location>
</feature>
<dbReference type="Proteomes" id="UP000244240">
    <property type="component" value="Unassembled WGS sequence"/>
</dbReference>
<dbReference type="OrthoDB" id="1905571at2"/>
<accession>A0A2T6C7D4</accession>
<feature type="transmembrane region" description="Helical" evidence="1">
    <location>
        <begin position="55"/>
        <end position="71"/>
    </location>
</feature>
<dbReference type="RefSeq" id="WP_108021816.1">
    <property type="nucleotide sequence ID" value="NZ_QBKR01000003.1"/>
</dbReference>
<evidence type="ECO:0000313" key="3">
    <source>
        <dbReference type="Proteomes" id="UP000244240"/>
    </source>
</evidence>
<protein>
    <submittedName>
        <fullName evidence="2">Uncharacterized protein</fullName>
    </submittedName>
</protein>